<dbReference type="PANTHER" id="PTHR43861:SF5">
    <property type="entry name" value="BLL5978 PROTEIN"/>
    <property type="match status" value="1"/>
</dbReference>
<proteinExistence type="predicted"/>
<feature type="non-terminal residue" evidence="2">
    <location>
        <position position="214"/>
    </location>
</feature>
<dbReference type="Pfam" id="PF08421">
    <property type="entry name" value="Methyltransf_13"/>
    <property type="match status" value="1"/>
</dbReference>
<evidence type="ECO:0000259" key="1">
    <source>
        <dbReference type="Pfam" id="PF08421"/>
    </source>
</evidence>
<dbReference type="AlphaFoldDB" id="A0A382KWX6"/>
<dbReference type="InterPro" id="IPR029063">
    <property type="entry name" value="SAM-dependent_MTases_sf"/>
</dbReference>
<dbReference type="InterPro" id="IPR038576">
    <property type="entry name" value="Methyltransf_Zn-bd_dom_put_sf"/>
</dbReference>
<reference evidence="2" key="1">
    <citation type="submission" date="2018-05" db="EMBL/GenBank/DDBJ databases">
        <authorList>
            <person name="Lanie J.A."/>
            <person name="Ng W.-L."/>
            <person name="Kazmierczak K.M."/>
            <person name="Andrzejewski T.M."/>
            <person name="Davidsen T.M."/>
            <person name="Wayne K.J."/>
            <person name="Tettelin H."/>
            <person name="Glass J.I."/>
            <person name="Rusch D."/>
            <person name="Podicherti R."/>
            <person name="Tsui H.-C.T."/>
            <person name="Winkler M.E."/>
        </authorList>
    </citation>
    <scope>NUCLEOTIDE SEQUENCE</scope>
</reference>
<dbReference type="SUPFAM" id="SSF53335">
    <property type="entry name" value="S-adenosyl-L-methionine-dependent methyltransferases"/>
    <property type="match status" value="1"/>
</dbReference>
<evidence type="ECO:0000313" key="2">
    <source>
        <dbReference type="EMBL" id="SVC28043.1"/>
    </source>
</evidence>
<accession>A0A382KWX6</accession>
<dbReference type="Pfam" id="PF13489">
    <property type="entry name" value="Methyltransf_23"/>
    <property type="match status" value="1"/>
</dbReference>
<dbReference type="EMBL" id="UINC01082877">
    <property type="protein sequence ID" value="SVC28043.1"/>
    <property type="molecule type" value="Genomic_DNA"/>
</dbReference>
<dbReference type="Gene3D" id="3.40.50.150">
    <property type="entry name" value="Vaccinia Virus protein VP39"/>
    <property type="match status" value="1"/>
</dbReference>
<dbReference type="Gene3D" id="6.20.50.110">
    <property type="entry name" value="Methyltransferase, zinc-binding domain"/>
    <property type="match status" value="1"/>
</dbReference>
<dbReference type="PANTHER" id="PTHR43861">
    <property type="entry name" value="TRANS-ACONITATE 2-METHYLTRANSFERASE-RELATED"/>
    <property type="match status" value="1"/>
</dbReference>
<dbReference type="InterPro" id="IPR013630">
    <property type="entry name" value="Methyltransf_Zn-bd_dom_put"/>
</dbReference>
<feature type="domain" description="Methyltransferase putative zinc binding" evidence="1">
    <location>
        <begin position="17"/>
        <end position="76"/>
    </location>
</feature>
<sequence length="214" mass="24881">MKKTSEKMTDYYKNRFCRLCRSRKMRNVFNLNPSPLANAFRKNILIKNKHYPLNIYLCLDCKHLQLVNIINPKILFSNYLYSSGASQVYIDHLKKYSDSLIIKYDLNNKIDSICDIGSNDGIFLNFFKKRGFKVLGIEPSKNLSTISKKKGIKTKNNFFGSRFVILNKKLLKSFKVITTNHVFAHVKNIQDFTLSVQKLLKNDGIFIFEVGYLA</sequence>
<name>A0A382KWX6_9ZZZZ</name>
<dbReference type="CDD" id="cd02440">
    <property type="entry name" value="AdoMet_MTases"/>
    <property type="match status" value="1"/>
</dbReference>
<gene>
    <name evidence="2" type="ORF">METZ01_LOCUS280897</name>
</gene>
<organism evidence="2">
    <name type="scientific">marine metagenome</name>
    <dbReference type="NCBI Taxonomy" id="408172"/>
    <lineage>
        <taxon>unclassified sequences</taxon>
        <taxon>metagenomes</taxon>
        <taxon>ecological metagenomes</taxon>
    </lineage>
</organism>
<protein>
    <recommendedName>
        <fullName evidence="1">Methyltransferase putative zinc binding domain-containing protein</fullName>
    </recommendedName>
</protein>